<dbReference type="InterPro" id="IPR016776">
    <property type="entry name" value="ApeP-like_dehydratase"/>
</dbReference>
<dbReference type="Gene3D" id="3.10.129.10">
    <property type="entry name" value="Hotdog Thioesterase"/>
    <property type="match status" value="1"/>
</dbReference>
<evidence type="ECO:0008006" key="3">
    <source>
        <dbReference type="Google" id="ProtNLM"/>
    </source>
</evidence>
<comment type="caution">
    <text evidence="1">The sequence shown here is derived from an EMBL/GenBank/DDBJ whole genome shotgun (WGS) entry which is preliminary data.</text>
</comment>
<reference evidence="1 2" key="1">
    <citation type="submission" date="2019-07" db="EMBL/GenBank/DDBJ databases">
        <title>Genomic Encyclopedia of Archaeal and Bacterial Type Strains, Phase II (KMG-II): from individual species to whole genera.</title>
        <authorList>
            <person name="Goeker M."/>
        </authorList>
    </citation>
    <scope>NUCLEOTIDE SEQUENCE [LARGE SCALE GENOMIC DNA]</scope>
    <source>
        <strain evidence="1 2">DSM 18850</strain>
    </source>
</reference>
<dbReference type="RefSeq" id="WP_148908392.1">
    <property type="nucleotide sequence ID" value="NZ_VNHX01000008.1"/>
</dbReference>
<accession>A0A5S5DM93</accession>
<evidence type="ECO:0000313" key="2">
    <source>
        <dbReference type="Proteomes" id="UP000325105"/>
    </source>
</evidence>
<dbReference type="EMBL" id="VNHX01000008">
    <property type="protein sequence ID" value="TYP95932.1"/>
    <property type="molecule type" value="Genomic_DNA"/>
</dbReference>
<dbReference type="OrthoDB" id="2922403at2"/>
<sequence length="153" mass="17283">MGQQPQKTGIDIKLFLPHRAPMLMVDAILEISPSRVLCSFRITDDNIFVKDGRFQEAGLMENMAQTCSSIVGQTLYDDNYNPKSDRRVIGFISGVKQMTVFELPEIGDEIWTESTLTSQFDGEDYAICTMAVEAKRADRLLSRAEINLFLKHS</sequence>
<proteinExistence type="predicted"/>
<dbReference type="AlphaFoldDB" id="A0A5S5DM93"/>
<gene>
    <name evidence="1" type="ORF">BC792_10823</name>
</gene>
<dbReference type="SUPFAM" id="SSF54637">
    <property type="entry name" value="Thioesterase/thiol ester dehydrase-isomerase"/>
    <property type="match status" value="1"/>
</dbReference>
<protein>
    <recommendedName>
        <fullName evidence="3">Hotdog family 3-hydroxylacyl-ACP dehydratase</fullName>
    </recommendedName>
</protein>
<keyword evidence="2" id="KW-1185">Reference proteome</keyword>
<dbReference type="Proteomes" id="UP000325105">
    <property type="component" value="Unassembled WGS sequence"/>
</dbReference>
<name>A0A5S5DM93_9SPHI</name>
<organism evidence="1 2">
    <name type="scientific">Sphingobacterium allocomposti</name>
    <dbReference type="NCBI Taxonomy" id="415956"/>
    <lineage>
        <taxon>Bacteria</taxon>
        <taxon>Pseudomonadati</taxon>
        <taxon>Bacteroidota</taxon>
        <taxon>Sphingobacteriia</taxon>
        <taxon>Sphingobacteriales</taxon>
        <taxon>Sphingobacteriaceae</taxon>
        <taxon>Sphingobacterium</taxon>
    </lineage>
</organism>
<dbReference type="Pfam" id="PF22817">
    <property type="entry name" value="ApeP-like"/>
    <property type="match status" value="1"/>
</dbReference>
<evidence type="ECO:0000313" key="1">
    <source>
        <dbReference type="EMBL" id="TYP95932.1"/>
    </source>
</evidence>
<dbReference type="InterPro" id="IPR029069">
    <property type="entry name" value="HotDog_dom_sf"/>
</dbReference>